<evidence type="ECO:0000313" key="1">
    <source>
        <dbReference type="EMBL" id="TET45257.1"/>
    </source>
</evidence>
<reference evidence="1 2" key="1">
    <citation type="submission" date="2019-03" db="EMBL/GenBank/DDBJ databases">
        <title>Metabolic potential of uncultured bacteria and archaea associated with petroleum seepage in deep-sea sediments.</title>
        <authorList>
            <person name="Dong X."/>
            <person name="Hubert C."/>
        </authorList>
    </citation>
    <scope>NUCLEOTIDE SEQUENCE [LARGE SCALE GENOMIC DNA]</scope>
    <source>
        <strain evidence="1">E44_bin18</strain>
    </source>
</reference>
<accession>A0A523URS4</accession>
<name>A0A523URS4_UNCT6</name>
<comment type="caution">
    <text evidence="1">The sequence shown here is derived from an EMBL/GenBank/DDBJ whole genome shotgun (WGS) entry which is preliminary data.</text>
</comment>
<evidence type="ECO:0000313" key="2">
    <source>
        <dbReference type="Proteomes" id="UP000315525"/>
    </source>
</evidence>
<sequence>MNRVTQIILTGLVLPFGICMLLADGRSAHASGSGRVADVVLTSGEVLLAQAYDPQIRKLIETTVLLPVSSSRWLELELRKGEDALIMCSEKKLDNIGAVMLLDERNFSKWRSGLNYQYVRKYSAVQFMAFYVMPNATPARYFLVISNEADTSYAKVSVEAHAFAELPGPEMSPVLTARFLVRPSGTREDIRSFVRRSHWCFGAFRCKTADPIDLEIIDDSGRVVKTFRGLKHGAFKFRAKGGEYQFRLINRSRSRVLVGLVVLGWEEEPSNEDFEEIPSVLESIP</sequence>
<dbReference type="EMBL" id="SOJN01000088">
    <property type="protein sequence ID" value="TET45257.1"/>
    <property type="molecule type" value="Genomic_DNA"/>
</dbReference>
<proteinExistence type="predicted"/>
<organism evidence="1 2">
    <name type="scientific">candidate division TA06 bacterium</name>
    <dbReference type="NCBI Taxonomy" id="2250710"/>
    <lineage>
        <taxon>Bacteria</taxon>
        <taxon>Bacteria division TA06</taxon>
    </lineage>
</organism>
<gene>
    <name evidence="1" type="ORF">E3J62_07865</name>
</gene>
<protein>
    <submittedName>
        <fullName evidence="1">Uncharacterized protein</fullName>
    </submittedName>
</protein>
<dbReference type="Proteomes" id="UP000315525">
    <property type="component" value="Unassembled WGS sequence"/>
</dbReference>
<dbReference type="AlphaFoldDB" id="A0A523URS4"/>